<evidence type="ECO:0000256" key="11">
    <source>
        <dbReference type="SAM" id="SignalP"/>
    </source>
</evidence>
<feature type="active site" description="Acyl-ester intermediate" evidence="7">
    <location>
        <position position="48"/>
    </location>
</feature>
<keyword evidence="13" id="KW-0121">Carboxypeptidase</keyword>
<evidence type="ECO:0000256" key="1">
    <source>
        <dbReference type="ARBA" id="ARBA00007164"/>
    </source>
</evidence>
<dbReference type="PATRIC" id="fig|391937.3.peg.3940"/>
<sequence>MAPLLAPLFLGLGAGIAPAAAGPSIVIDVGSGKVLSHESAFQRWYPASLTKLMTAYVAFRAVKAGEMQLDSPVRVSANAAKEPPSKMGYPAGSVLTLDNALKMIMVKSANDIATSIAESVGGSERAFAGRMNEAARQLGMTGSNFVNAHGLFSTEQYTTARDLALLVRAIRREFPQYAHYFSLEAIQAGDKVMPNYNWLIGRFAGADGMKTGYICASGFNLASTATRNGRTLAAIVLGATSQVTRGEEAAQLLAKGFQAQAFAAPRIDGMAPYGEGRNVAVDIRPQVCSQEAVKARMEERDDEGKLIVRSPYIKALEHEPRPVVVGLGGATGPESTAPRYANVPIPTPRPDYPLATAVPATAQGG</sequence>
<gene>
    <name evidence="13" type="ORF">NA2_19196</name>
</gene>
<dbReference type="AlphaFoldDB" id="K2M4Z8"/>
<evidence type="ECO:0000313" key="13">
    <source>
        <dbReference type="EMBL" id="EKF17166.1"/>
    </source>
</evidence>
<dbReference type="RefSeq" id="WP_008598898.1">
    <property type="nucleotide sequence ID" value="NZ_AMRM01000028.1"/>
</dbReference>
<dbReference type="Proteomes" id="UP000006786">
    <property type="component" value="Unassembled WGS sequence"/>
</dbReference>
<keyword evidence="3" id="KW-0378">Hydrolase</keyword>
<dbReference type="GO" id="GO:0009252">
    <property type="term" value="P:peptidoglycan biosynthetic process"/>
    <property type="evidence" value="ECO:0007669"/>
    <property type="project" value="UniProtKB-KW"/>
</dbReference>
<accession>K2M4Z8</accession>
<feature type="chain" id="PRO_5003860952" evidence="11">
    <location>
        <begin position="20"/>
        <end position="365"/>
    </location>
</feature>
<keyword evidence="6" id="KW-0961">Cell wall biogenesis/degradation</keyword>
<keyword evidence="13" id="KW-0645">Protease</keyword>
<dbReference type="Gene3D" id="3.40.710.10">
    <property type="entry name" value="DD-peptidase/beta-lactamase superfamily"/>
    <property type="match status" value="1"/>
</dbReference>
<dbReference type="PANTHER" id="PTHR21581:SF6">
    <property type="entry name" value="TRAFFICKING PROTEIN PARTICLE COMPLEX SUBUNIT 12"/>
    <property type="match status" value="1"/>
</dbReference>
<comment type="similarity">
    <text evidence="1 9">Belongs to the peptidase S11 family.</text>
</comment>
<evidence type="ECO:0000313" key="14">
    <source>
        <dbReference type="Proteomes" id="UP000006786"/>
    </source>
</evidence>
<dbReference type="STRING" id="391937.NA2_19196"/>
<dbReference type="InterPro" id="IPR012338">
    <property type="entry name" value="Beta-lactam/transpept-like"/>
</dbReference>
<dbReference type="GO" id="GO:0006508">
    <property type="term" value="P:proteolysis"/>
    <property type="evidence" value="ECO:0007669"/>
    <property type="project" value="InterPro"/>
</dbReference>
<dbReference type="SUPFAM" id="SSF56601">
    <property type="entry name" value="beta-lactamase/transpeptidase-like"/>
    <property type="match status" value="1"/>
</dbReference>
<evidence type="ECO:0000256" key="7">
    <source>
        <dbReference type="PIRSR" id="PIRSR618044-1"/>
    </source>
</evidence>
<dbReference type="GO" id="GO:0071555">
    <property type="term" value="P:cell wall organization"/>
    <property type="evidence" value="ECO:0007669"/>
    <property type="project" value="UniProtKB-KW"/>
</dbReference>
<evidence type="ECO:0000256" key="6">
    <source>
        <dbReference type="ARBA" id="ARBA00023316"/>
    </source>
</evidence>
<name>K2M4Z8_9HYPH</name>
<keyword evidence="14" id="KW-1185">Reference proteome</keyword>
<organism evidence="13 14">
    <name type="scientific">Nitratireductor pacificus pht-3B</name>
    <dbReference type="NCBI Taxonomy" id="391937"/>
    <lineage>
        <taxon>Bacteria</taxon>
        <taxon>Pseudomonadati</taxon>
        <taxon>Pseudomonadota</taxon>
        <taxon>Alphaproteobacteria</taxon>
        <taxon>Hyphomicrobiales</taxon>
        <taxon>Phyllobacteriaceae</taxon>
        <taxon>Nitratireductor</taxon>
    </lineage>
</organism>
<keyword evidence="4" id="KW-0133">Cell shape</keyword>
<dbReference type="eggNOG" id="COG1686">
    <property type="taxonomic scope" value="Bacteria"/>
</dbReference>
<dbReference type="GO" id="GO:0008360">
    <property type="term" value="P:regulation of cell shape"/>
    <property type="evidence" value="ECO:0007669"/>
    <property type="project" value="UniProtKB-KW"/>
</dbReference>
<keyword evidence="2 11" id="KW-0732">Signal</keyword>
<dbReference type="Pfam" id="PF00768">
    <property type="entry name" value="Peptidase_S11"/>
    <property type="match status" value="1"/>
</dbReference>
<feature type="active site" evidence="7">
    <location>
        <position position="108"/>
    </location>
</feature>
<evidence type="ECO:0000256" key="3">
    <source>
        <dbReference type="ARBA" id="ARBA00022801"/>
    </source>
</evidence>
<feature type="active site" description="Proton acceptor" evidence="7">
    <location>
        <position position="51"/>
    </location>
</feature>
<dbReference type="GO" id="GO:0009002">
    <property type="term" value="F:serine-type D-Ala-D-Ala carboxypeptidase activity"/>
    <property type="evidence" value="ECO:0007669"/>
    <property type="project" value="InterPro"/>
</dbReference>
<evidence type="ECO:0000256" key="4">
    <source>
        <dbReference type="ARBA" id="ARBA00022960"/>
    </source>
</evidence>
<dbReference type="InterPro" id="IPR001967">
    <property type="entry name" value="Peptidase_S11_N"/>
</dbReference>
<dbReference type="PANTHER" id="PTHR21581">
    <property type="entry name" value="D-ALANYL-D-ALANINE CARBOXYPEPTIDASE"/>
    <property type="match status" value="1"/>
</dbReference>
<evidence type="ECO:0000256" key="10">
    <source>
        <dbReference type="SAM" id="MobiDB-lite"/>
    </source>
</evidence>
<feature type="signal peptide" evidence="11">
    <location>
        <begin position="1"/>
        <end position="19"/>
    </location>
</feature>
<feature type="region of interest" description="Disordered" evidence="10">
    <location>
        <begin position="335"/>
        <end position="365"/>
    </location>
</feature>
<evidence type="ECO:0000256" key="8">
    <source>
        <dbReference type="PIRSR" id="PIRSR618044-2"/>
    </source>
</evidence>
<protein>
    <submittedName>
        <fullName evidence="13">Peptidase S11, D-alanyl-D-alanine carboxypeptidase 1</fullName>
    </submittedName>
</protein>
<evidence type="ECO:0000256" key="2">
    <source>
        <dbReference type="ARBA" id="ARBA00022729"/>
    </source>
</evidence>
<evidence type="ECO:0000256" key="5">
    <source>
        <dbReference type="ARBA" id="ARBA00022984"/>
    </source>
</evidence>
<reference evidence="13 14" key="1">
    <citation type="journal article" date="2012" name="J. Bacteriol.">
        <title>Genome Sequence of Nitratireductor pacificus Type Strain pht-3B.</title>
        <authorList>
            <person name="Lai Q."/>
            <person name="Li G."/>
            <person name="Shao Z."/>
        </authorList>
    </citation>
    <scope>NUCLEOTIDE SEQUENCE [LARGE SCALE GENOMIC DNA]</scope>
    <source>
        <strain evidence="14">pht-3B</strain>
    </source>
</reference>
<proteinExistence type="inferred from homology"/>
<comment type="caution">
    <text evidence="13">The sequence shown here is derived from an EMBL/GenBank/DDBJ whole genome shotgun (WGS) entry which is preliminary data.</text>
</comment>
<feature type="binding site" evidence="8">
    <location>
        <position position="210"/>
    </location>
    <ligand>
        <name>substrate</name>
    </ligand>
</feature>
<keyword evidence="5" id="KW-0573">Peptidoglycan synthesis</keyword>
<evidence type="ECO:0000256" key="9">
    <source>
        <dbReference type="RuleBase" id="RU004016"/>
    </source>
</evidence>
<dbReference type="PRINTS" id="PR00725">
    <property type="entry name" value="DADACBPTASE1"/>
</dbReference>
<feature type="domain" description="Peptidase S11 D-alanyl-D-alanine carboxypeptidase A N-terminal" evidence="12">
    <location>
        <begin position="20"/>
        <end position="240"/>
    </location>
</feature>
<dbReference type="EMBL" id="AMRM01000028">
    <property type="protein sequence ID" value="EKF17166.1"/>
    <property type="molecule type" value="Genomic_DNA"/>
</dbReference>
<evidence type="ECO:0000259" key="12">
    <source>
        <dbReference type="Pfam" id="PF00768"/>
    </source>
</evidence>
<dbReference type="InterPro" id="IPR018044">
    <property type="entry name" value="Peptidase_S11"/>
</dbReference>